<gene>
    <name evidence="2" type="ORF">OOW_P131scaffold01157g1</name>
</gene>
<feature type="region of interest" description="Disordered" evidence="1">
    <location>
        <begin position="1"/>
        <end position="27"/>
    </location>
</feature>
<feature type="compositionally biased region" description="Basic and acidic residues" evidence="1">
    <location>
        <begin position="9"/>
        <end position="19"/>
    </location>
</feature>
<reference evidence="2" key="1">
    <citation type="journal article" date="2012" name="PLoS Genet.">
        <title>Comparative analysis of the genomes of two field isolates of the rice blast fungus Magnaporthe oryzae.</title>
        <authorList>
            <person name="Xue M."/>
            <person name="Yang J."/>
            <person name="Li Z."/>
            <person name="Hu S."/>
            <person name="Yao N."/>
            <person name="Dean R.A."/>
            <person name="Zhao W."/>
            <person name="Shen M."/>
            <person name="Zhang H."/>
            <person name="Li C."/>
            <person name="Liu L."/>
            <person name="Cao L."/>
            <person name="Xu X."/>
            <person name="Xing Y."/>
            <person name="Hsiang T."/>
            <person name="Zhang Z."/>
            <person name="Xu J.R."/>
            <person name="Peng Y.L."/>
        </authorList>
    </citation>
    <scope>NUCLEOTIDE SEQUENCE [LARGE SCALE GENOMIC DNA]</scope>
    <source>
        <strain evidence="2">P131</strain>
    </source>
</reference>
<accession>L7J0H5</accession>
<dbReference type="AlphaFoldDB" id="L7J0H5"/>
<proteinExistence type="predicted"/>
<feature type="region of interest" description="Disordered" evidence="1">
    <location>
        <begin position="96"/>
        <end position="220"/>
    </location>
</feature>
<feature type="non-terminal residue" evidence="2">
    <location>
        <position position="220"/>
    </location>
</feature>
<name>L7J0H5_PYRO1</name>
<evidence type="ECO:0000256" key="1">
    <source>
        <dbReference type="SAM" id="MobiDB-lite"/>
    </source>
</evidence>
<sequence>MPATRRGKRQEEVDRKEEEGSSGQRKVARAAREIRRFFETGDADLDQSLIPFIGQLAPDVNYNADEAEETFPYSIDWVGNPKRFAKAVKSFRTLAKKEKFDVPEDSGVNIKFSQNEASDEGASYAPTKKKKREKNKLPTPDSRVDEEEESAPAPPPKQTKGKDKAKITEASHNKDNGGGSSYAPTKKKKQAKNKLPTPDSRDEEEEFVPAKEQPTRQKKV</sequence>
<organism>
    <name type="scientific">Pyricularia oryzae (strain P131)</name>
    <name type="common">Rice blast fungus</name>
    <name type="synonym">Magnaporthe oryzae</name>
    <dbReference type="NCBI Taxonomy" id="1143193"/>
    <lineage>
        <taxon>Eukaryota</taxon>
        <taxon>Fungi</taxon>
        <taxon>Dikarya</taxon>
        <taxon>Ascomycota</taxon>
        <taxon>Pezizomycotina</taxon>
        <taxon>Sordariomycetes</taxon>
        <taxon>Sordariomycetidae</taxon>
        <taxon>Magnaporthales</taxon>
        <taxon>Pyriculariaceae</taxon>
        <taxon>Pyricularia</taxon>
    </lineage>
</organism>
<dbReference type="EMBL" id="JH795255">
    <property type="protein sequence ID" value="ELQ61726.1"/>
    <property type="molecule type" value="Genomic_DNA"/>
</dbReference>
<evidence type="ECO:0000313" key="2">
    <source>
        <dbReference type="EMBL" id="ELQ61726.1"/>
    </source>
</evidence>
<protein>
    <submittedName>
        <fullName evidence="2">Uncharacterized protein</fullName>
    </submittedName>
</protein>
<feature type="compositionally biased region" description="Basic and acidic residues" evidence="1">
    <location>
        <begin position="160"/>
        <end position="175"/>
    </location>
</feature>